<dbReference type="Pfam" id="PF21082">
    <property type="entry name" value="MS_channel_3rd"/>
    <property type="match status" value="1"/>
</dbReference>
<dbReference type="AlphaFoldDB" id="A0A928VZ98"/>
<dbReference type="InterPro" id="IPR049278">
    <property type="entry name" value="MS_channel_C"/>
</dbReference>
<accession>A0A928VZ98</accession>
<feature type="transmembrane region" description="Helical" evidence="7">
    <location>
        <begin position="293"/>
        <end position="318"/>
    </location>
</feature>
<evidence type="ECO:0000256" key="4">
    <source>
        <dbReference type="ARBA" id="ARBA00022692"/>
    </source>
</evidence>
<dbReference type="InterPro" id="IPR011014">
    <property type="entry name" value="MscS_channel_TM-2"/>
</dbReference>
<dbReference type="InterPro" id="IPR045276">
    <property type="entry name" value="YbiO_bact"/>
</dbReference>
<evidence type="ECO:0000256" key="1">
    <source>
        <dbReference type="ARBA" id="ARBA00004651"/>
    </source>
</evidence>
<feature type="transmembrane region" description="Helical" evidence="7">
    <location>
        <begin position="12"/>
        <end position="33"/>
    </location>
</feature>
<dbReference type="Gene3D" id="1.10.287.1260">
    <property type="match status" value="1"/>
</dbReference>
<keyword evidence="3" id="KW-1003">Cell membrane</keyword>
<keyword evidence="5 7" id="KW-1133">Transmembrane helix</keyword>
<keyword evidence="12" id="KW-1185">Reference proteome</keyword>
<keyword evidence="6 7" id="KW-0472">Membrane</keyword>
<feature type="transmembrane region" description="Helical" evidence="7">
    <location>
        <begin position="339"/>
        <end position="364"/>
    </location>
</feature>
<dbReference type="PANTHER" id="PTHR30460">
    <property type="entry name" value="MODERATE CONDUCTANCE MECHANOSENSITIVE CHANNEL YBIO"/>
    <property type="match status" value="1"/>
</dbReference>
<dbReference type="Gene3D" id="3.30.70.100">
    <property type="match status" value="1"/>
</dbReference>
<evidence type="ECO:0000256" key="5">
    <source>
        <dbReference type="ARBA" id="ARBA00022989"/>
    </source>
</evidence>
<dbReference type="InterPro" id="IPR049142">
    <property type="entry name" value="MS_channel_1st"/>
</dbReference>
<feature type="domain" description="Mechanosensitive ion channel MscS" evidence="8">
    <location>
        <begin position="395"/>
        <end position="459"/>
    </location>
</feature>
<evidence type="ECO:0000256" key="2">
    <source>
        <dbReference type="ARBA" id="ARBA00008017"/>
    </source>
</evidence>
<dbReference type="InterPro" id="IPR011066">
    <property type="entry name" value="MscS_channel_C_sf"/>
</dbReference>
<comment type="similarity">
    <text evidence="2">Belongs to the MscS (TC 1.A.23) family.</text>
</comment>
<reference evidence="11" key="1">
    <citation type="submission" date="2020-10" db="EMBL/GenBank/DDBJ databases">
        <authorList>
            <person name="Castelo-Branco R."/>
            <person name="Eusebio N."/>
            <person name="Adriana R."/>
            <person name="Vieira A."/>
            <person name="Brugerolle De Fraissinette N."/>
            <person name="Rezende De Castro R."/>
            <person name="Schneider M.P."/>
            <person name="Vasconcelos V."/>
            <person name="Leao P.N."/>
        </authorList>
    </citation>
    <scope>NUCLEOTIDE SEQUENCE</scope>
    <source>
        <strain evidence="11">LEGE 11467</strain>
    </source>
</reference>
<evidence type="ECO:0000313" key="11">
    <source>
        <dbReference type="EMBL" id="MBE9041582.1"/>
    </source>
</evidence>
<keyword evidence="4 7" id="KW-0812">Transmembrane</keyword>
<evidence type="ECO:0000256" key="6">
    <source>
        <dbReference type="ARBA" id="ARBA00023136"/>
    </source>
</evidence>
<evidence type="ECO:0000259" key="9">
    <source>
        <dbReference type="Pfam" id="PF21082"/>
    </source>
</evidence>
<name>A0A928VZ98_9CYAN</name>
<dbReference type="Pfam" id="PF00924">
    <property type="entry name" value="MS_channel_2nd"/>
    <property type="match status" value="1"/>
</dbReference>
<dbReference type="InterPro" id="IPR006685">
    <property type="entry name" value="MscS_channel_2nd"/>
</dbReference>
<organism evidence="11 12">
    <name type="scientific">Zarconia navalis LEGE 11467</name>
    <dbReference type="NCBI Taxonomy" id="1828826"/>
    <lineage>
        <taxon>Bacteria</taxon>
        <taxon>Bacillati</taxon>
        <taxon>Cyanobacteriota</taxon>
        <taxon>Cyanophyceae</taxon>
        <taxon>Oscillatoriophycideae</taxon>
        <taxon>Oscillatoriales</taxon>
        <taxon>Oscillatoriales incertae sedis</taxon>
        <taxon>Zarconia</taxon>
        <taxon>Zarconia navalis</taxon>
    </lineage>
</organism>
<comment type="subcellular location">
    <subcellularLocation>
        <location evidence="1">Cell membrane</location>
        <topology evidence="1">Multi-pass membrane protein</topology>
    </subcellularLocation>
</comment>
<comment type="caution">
    <text evidence="11">The sequence shown here is derived from an EMBL/GenBank/DDBJ whole genome shotgun (WGS) entry which is preliminary data.</text>
</comment>
<feature type="domain" description="Mechanosensitive ion channel transmembrane helices 2/3" evidence="10">
    <location>
        <begin position="356"/>
        <end position="393"/>
    </location>
</feature>
<dbReference type="Gene3D" id="2.30.30.60">
    <property type="match status" value="1"/>
</dbReference>
<dbReference type="InterPro" id="IPR010920">
    <property type="entry name" value="LSM_dom_sf"/>
</dbReference>
<feature type="transmembrane region" description="Helical" evidence="7">
    <location>
        <begin position="256"/>
        <end position="281"/>
    </location>
</feature>
<dbReference type="GO" id="GO:0008381">
    <property type="term" value="F:mechanosensitive monoatomic ion channel activity"/>
    <property type="evidence" value="ECO:0007669"/>
    <property type="project" value="InterPro"/>
</dbReference>
<evidence type="ECO:0000313" key="12">
    <source>
        <dbReference type="Proteomes" id="UP000621799"/>
    </source>
</evidence>
<evidence type="ECO:0000256" key="3">
    <source>
        <dbReference type="ARBA" id="ARBA00022475"/>
    </source>
</evidence>
<evidence type="ECO:0000256" key="7">
    <source>
        <dbReference type="SAM" id="Phobius"/>
    </source>
</evidence>
<feature type="domain" description="Mechanosensitive ion channel MscS C-terminal" evidence="9">
    <location>
        <begin position="464"/>
        <end position="552"/>
    </location>
</feature>
<dbReference type="EMBL" id="JADEXN010000215">
    <property type="protein sequence ID" value="MBE9041582.1"/>
    <property type="molecule type" value="Genomic_DNA"/>
</dbReference>
<proteinExistence type="inferred from homology"/>
<sequence>MTKICHPFQRQSIVAIGIAFGLSLSLLGHSYLLPAWGQESAPQLPGLNLEKIERFLVPSKPANIDTAVVRLDGRKLFYITAVSIAPDAESPNVFLPIRERVGEIEATLQAFVNSDFDPETLEVTFKIINNLPVIYANDRPLLTVTVEDGRIYGVEAQERAEYLTRKIKTALLRGKRERQPKFIQQQIQIAGCILLAAFGASLILTGSHRYFKRHRSKQQIPPPAVALTDTADISEAEIAMAQYEDRRRQQRIMNAVVRRLVQVSQIAIWGGSIFAILGLFAQTRGLQTPILTAIRVPLLLLSVGLATYIVIRLSSVAIGRFFWALEGSQFLTPEASRRLVLRITTFSQVFKGVAAAICTGIGAIAGLSVIGIPVAPLLAGAGIIGIAFSLASQSVIKDTINGFLILLEDQFAVGDVVILGEAKGFVENMNLRITQLRNEEGELITIPNSAISIVRNLSKEWSRVDLSIPIALNADLDKALKAIEEVALNMCADRTWQGVILEPPLLLGVDKLDRAGATIRLWIKTQPLKQWEIAREYRRRLKLELDRLGIELAMPQQALWIQGREPFPANGDRHAARID</sequence>
<dbReference type="Proteomes" id="UP000621799">
    <property type="component" value="Unassembled WGS sequence"/>
</dbReference>
<dbReference type="SUPFAM" id="SSF82861">
    <property type="entry name" value="Mechanosensitive channel protein MscS (YggB), transmembrane region"/>
    <property type="match status" value="1"/>
</dbReference>
<gene>
    <name evidence="11" type="ORF">IQ235_12405</name>
</gene>
<dbReference type="SUPFAM" id="SSF82689">
    <property type="entry name" value="Mechanosensitive channel protein MscS (YggB), C-terminal domain"/>
    <property type="match status" value="1"/>
</dbReference>
<dbReference type="FunFam" id="2.30.30.60:FF:000001">
    <property type="entry name" value="MscS Mechanosensitive ion channel"/>
    <property type="match status" value="1"/>
</dbReference>
<dbReference type="Pfam" id="PF21088">
    <property type="entry name" value="MS_channel_1st"/>
    <property type="match status" value="1"/>
</dbReference>
<evidence type="ECO:0000259" key="10">
    <source>
        <dbReference type="Pfam" id="PF21088"/>
    </source>
</evidence>
<protein>
    <submittedName>
        <fullName evidence="11">Mechanosensitive ion channel family protein</fullName>
    </submittedName>
</protein>
<dbReference type="InterPro" id="IPR023408">
    <property type="entry name" value="MscS_beta-dom_sf"/>
</dbReference>
<feature type="transmembrane region" description="Helical" evidence="7">
    <location>
        <begin position="187"/>
        <end position="207"/>
    </location>
</feature>
<dbReference type="SUPFAM" id="SSF50182">
    <property type="entry name" value="Sm-like ribonucleoproteins"/>
    <property type="match status" value="1"/>
</dbReference>
<dbReference type="RefSeq" id="WP_264321784.1">
    <property type="nucleotide sequence ID" value="NZ_JADEXN010000215.1"/>
</dbReference>
<dbReference type="PANTHER" id="PTHR30460:SF0">
    <property type="entry name" value="MODERATE CONDUCTANCE MECHANOSENSITIVE CHANNEL YBIO"/>
    <property type="match status" value="1"/>
</dbReference>
<evidence type="ECO:0000259" key="8">
    <source>
        <dbReference type="Pfam" id="PF00924"/>
    </source>
</evidence>
<dbReference type="GO" id="GO:0005886">
    <property type="term" value="C:plasma membrane"/>
    <property type="evidence" value="ECO:0007669"/>
    <property type="project" value="UniProtKB-SubCell"/>
</dbReference>